<dbReference type="Proteomes" id="UP000677054">
    <property type="component" value="Unassembled WGS sequence"/>
</dbReference>
<dbReference type="EMBL" id="LR899560">
    <property type="protein sequence ID" value="CAD7240579.1"/>
    <property type="molecule type" value="Genomic_DNA"/>
</dbReference>
<dbReference type="EMBL" id="CAJPEV010000043">
    <property type="protein sequence ID" value="CAG0879463.1"/>
    <property type="molecule type" value="Genomic_DNA"/>
</dbReference>
<evidence type="ECO:0000313" key="2">
    <source>
        <dbReference type="EMBL" id="CAD7240579.1"/>
    </source>
</evidence>
<proteinExistence type="predicted"/>
<keyword evidence="3" id="KW-1185">Reference proteome</keyword>
<accession>A0A7R8X497</accession>
<dbReference type="AlphaFoldDB" id="A0A7R8X497"/>
<evidence type="ECO:0000256" key="1">
    <source>
        <dbReference type="SAM" id="MobiDB-lite"/>
    </source>
</evidence>
<dbReference type="OrthoDB" id="66620at2759"/>
<protein>
    <submittedName>
        <fullName evidence="2">Uncharacterized protein</fullName>
    </submittedName>
</protein>
<sequence length="128" mass="14582">MGYECPLNVFSLADFYVHTLAIVPGEEEEHRERVSRICDAFKESVDRKVPEGEVGFSGEVDDDGSPNDPDEKGSEMTFKYKVSWFAQFCAVFVRCWTVNLREPYVIKLRLLQSLVGTAQMQYQKASST</sequence>
<name>A0A7R8X497_9CRUS</name>
<reference evidence="2" key="1">
    <citation type="submission" date="2020-11" db="EMBL/GenBank/DDBJ databases">
        <authorList>
            <person name="Tran Van P."/>
        </authorList>
    </citation>
    <scope>NUCLEOTIDE SEQUENCE</scope>
</reference>
<organism evidence="2">
    <name type="scientific">Darwinula stevensoni</name>
    <dbReference type="NCBI Taxonomy" id="69355"/>
    <lineage>
        <taxon>Eukaryota</taxon>
        <taxon>Metazoa</taxon>
        <taxon>Ecdysozoa</taxon>
        <taxon>Arthropoda</taxon>
        <taxon>Crustacea</taxon>
        <taxon>Oligostraca</taxon>
        <taxon>Ostracoda</taxon>
        <taxon>Podocopa</taxon>
        <taxon>Podocopida</taxon>
        <taxon>Darwinulocopina</taxon>
        <taxon>Darwinuloidea</taxon>
        <taxon>Darwinulidae</taxon>
        <taxon>Darwinula</taxon>
    </lineage>
</organism>
<gene>
    <name evidence="2" type="ORF">DSTB1V02_LOCUS599</name>
</gene>
<evidence type="ECO:0000313" key="3">
    <source>
        <dbReference type="Proteomes" id="UP000677054"/>
    </source>
</evidence>
<feature type="region of interest" description="Disordered" evidence="1">
    <location>
        <begin position="51"/>
        <end position="72"/>
    </location>
</feature>